<dbReference type="RefSeq" id="WP_265048662.1">
    <property type="nucleotide sequence ID" value="NZ_CP100390.1"/>
</dbReference>
<proteinExistence type="predicted"/>
<evidence type="ECO:0008006" key="3">
    <source>
        <dbReference type="Google" id="ProtNLM"/>
    </source>
</evidence>
<reference evidence="1" key="1">
    <citation type="submission" date="2022-06" db="EMBL/GenBank/DDBJ databases">
        <title>Alkalimarinus sp. nov., isolated from gut of a Alitta virens.</title>
        <authorList>
            <person name="Yang A.I."/>
            <person name="Shin N.-R."/>
        </authorList>
    </citation>
    <scope>NUCLEOTIDE SEQUENCE</scope>
    <source>
        <strain evidence="1">A2M4</strain>
    </source>
</reference>
<organism evidence="1 2">
    <name type="scientific">Alkalimarinus alittae</name>
    <dbReference type="NCBI Taxonomy" id="2961619"/>
    <lineage>
        <taxon>Bacteria</taxon>
        <taxon>Pseudomonadati</taxon>
        <taxon>Pseudomonadota</taxon>
        <taxon>Gammaproteobacteria</taxon>
        <taxon>Alteromonadales</taxon>
        <taxon>Alteromonadaceae</taxon>
        <taxon>Alkalimarinus</taxon>
    </lineage>
</organism>
<sequence length="137" mass="15842">MDDELDFEKWEAAIGKLILACSRVEYELIRLYEKWLPDRVYHKDAYLSRFDKSIGVARRSLKNGDTISELLVHMKKAANIRHLIAHNPIHYSSETNDFHIFDLKNNENSVCINELLSISESIGIISTELAVQLRINV</sequence>
<protein>
    <recommendedName>
        <fullName evidence="3">DUF4145 domain-containing protein</fullName>
    </recommendedName>
</protein>
<evidence type="ECO:0000313" key="1">
    <source>
        <dbReference type="EMBL" id="UZE97182.1"/>
    </source>
</evidence>
<dbReference type="Proteomes" id="UP001163739">
    <property type="component" value="Chromosome"/>
</dbReference>
<keyword evidence="2" id="KW-1185">Reference proteome</keyword>
<evidence type="ECO:0000313" key="2">
    <source>
        <dbReference type="Proteomes" id="UP001163739"/>
    </source>
</evidence>
<dbReference type="EMBL" id="CP100390">
    <property type="protein sequence ID" value="UZE97182.1"/>
    <property type="molecule type" value="Genomic_DNA"/>
</dbReference>
<name>A0ABY6N4Y3_9ALTE</name>
<gene>
    <name evidence="1" type="ORF">NKI27_05390</name>
</gene>
<accession>A0ABY6N4Y3</accession>